<gene>
    <name evidence="1" type="ORF">HPLM_LOCUS1252</name>
</gene>
<keyword evidence="2" id="KW-1185">Reference proteome</keyword>
<dbReference type="EMBL" id="UZAF01001559">
    <property type="protein sequence ID" value="VDO08646.1"/>
    <property type="molecule type" value="Genomic_DNA"/>
</dbReference>
<sequence>MLAETVPSAFLCHGFVMVPVTVQMAATKHTTSAIHTEVRRLKIMLHLKQ</sequence>
<dbReference type="Proteomes" id="UP000268014">
    <property type="component" value="Unassembled WGS sequence"/>
</dbReference>
<evidence type="ECO:0000313" key="2">
    <source>
        <dbReference type="Proteomes" id="UP000268014"/>
    </source>
</evidence>
<protein>
    <submittedName>
        <fullName evidence="1">Uncharacterized protein</fullName>
    </submittedName>
</protein>
<reference evidence="1 2" key="1">
    <citation type="submission" date="2018-11" db="EMBL/GenBank/DDBJ databases">
        <authorList>
            <consortium name="Pathogen Informatics"/>
        </authorList>
    </citation>
    <scope>NUCLEOTIDE SEQUENCE [LARGE SCALE GENOMIC DNA]</scope>
    <source>
        <strain evidence="1 2">MHpl1</strain>
    </source>
</reference>
<proteinExistence type="predicted"/>
<name>A0A3P7SL39_HAEPC</name>
<organism evidence="1 2">
    <name type="scientific">Haemonchus placei</name>
    <name type="common">Barber's pole worm</name>
    <dbReference type="NCBI Taxonomy" id="6290"/>
    <lineage>
        <taxon>Eukaryota</taxon>
        <taxon>Metazoa</taxon>
        <taxon>Ecdysozoa</taxon>
        <taxon>Nematoda</taxon>
        <taxon>Chromadorea</taxon>
        <taxon>Rhabditida</taxon>
        <taxon>Rhabditina</taxon>
        <taxon>Rhabditomorpha</taxon>
        <taxon>Strongyloidea</taxon>
        <taxon>Trichostrongylidae</taxon>
        <taxon>Haemonchus</taxon>
    </lineage>
</organism>
<accession>A0A3P7SL39</accession>
<evidence type="ECO:0000313" key="1">
    <source>
        <dbReference type="EMBL" id="VDO08646.1"/>
    </source>
</evidence>
<dbReference type="AlphaFoldDB" id="A0A3P7SL39"/>